<keyword evidence="2" id="KW-1185">Reference proteome</keyword>
<reference evidence="1 2" key="1">
    <citation type="submission" date="2019-01" db="EMBL/GenBank/DDBJ databases">
        <title>Draft Genome Sequences of Helcococcus ovis Strains Isolated from the Uterus and Vagina of Dairy Cows with Metritis.</title>
        <authorList>
            <person name="Cunha F."/>
            <person name="Jeon S.J."/>
            <person name="Kutzer P."/>
            <person name="Galvao K.N."/>
        </authorList>
    </citation>
    <scope>NUCLEOTIDE SEQUENCE [LARGE SCALE GENOMIC DNA]</scope>
    <source>
        <strain evidence="1 2">KG-37</strain>
    </source>
</reference>
<name>A0A4R9C4P1_9FIRM</name>
<evidence type="ECO:0000313" key="1">
    <source>
        <dbReference type="EMBL" id="TFF67659.1"/>
    </source>
</evidence>
<dbReference type="Proteomes" id="UP000297454">
    <property type="component" value="Unassembled WGS sequence"/>
</dbReference>
<proteinExistence type="predicted"/>
<evidence type="ECO:0000313" key="2">
    <source>
        <dbReference type="Proteomes" id="UP000297454"/>
    </source>
</evidence>
<protein>
    <submittedName>
        <fullName evidence="1">Uncharacterized protein</fullName>
    </submittedName>
</protein>
<dbReference type="AlphaFoldDB" id="A0A4R9C4P1"/>
<accession>A0A4R9C4P1</accession>
<comment type="caution">
    <text evidence="1">The sequence shown here is derived from an EMBL/GenBank/DDBJ whole genome shotgun (WGS) entry which is preliminary data.</text>
</comment>
<gene>
    <name evidence="1" type="ORF">EQF91_00240</name>
</gene>
<dbReference type="OrthoDB" id="95595at2"/>
<dbReference type="EMBL" id="SCFR01000001">
    <property type="protein sequence ID" value="TFF67659.1"/>
    <property type="molecule type" value="Genomic_DNA"/>
</dbReference>
<organism evidence="1 2">
    <name type="scientific">Helcococcus ovis</name>
    <dbReference type="NCBI Taxonomy" id="72026"/>
    <lineage>
        <taxon>Bacteria</taxon>
        <taxon>Bacillati</taxon>
        <taxon>Bacillota</taxon>
        <taxon>Tissierellia</taxon>
        <taxon>Tissierellales</taxon>
        <taxon>Peptoniphilaceae</taxon>
        <taxon>Helcococcus</taxon>
    </lineage>
</organism>
<sequence>MKILHFKQFYKHYVFNEDGDGGRKKVLKNYIDVYVCIDMVCGDTKGELGSEE</sequence>
<dbReference type="GeneID" id="97031718"/>
<dbReference type="RefSeq" id="WP_019107307.1">
    <property type="nucleotide sequence ID" value="NZ_CP119081.1"/>
</dbReference>